<keyword evidence="3 6" id="KW-0812">Transmembrane</keyword>
<feature type="transmembrane region" description="Helical" evidence="6">
    <location>
        <begin position="102"/>
        <end position="120"/>
    </location>
</feature>
<comment type="caution">
    <text evidence="7">The sequence shown here is derived from an EMBL/GenBank/DDBJ whole genome shotgun (WGS) entry which is preliminary data.</text>
</comment>
<dbReference type="GO" id="GO:0005886">
    <property type="term" value="C:plasma membrane"/>
    <property type="evidence" value="ECO:0007669"/>
    <property type="project" value="UniProtKB-SubCell"/>
</dbReference>
<accession>A0A8J7GWQ0</accession>
<comment type="subcellular location">
    <subcellularLocation>
        <location evidence="1">Cell membrane</location>
        <topology evidence="1">Multi-pass membrane protein</topology>
    </subcellularLocation>
</comment>
<dbReference type="Pfam" id="PF03631">
    <property type="entry name" value="Virul_fac_BrkB"/>
    <property type="match status" value="1"/>
</dbReference>
<reference evidence="7" key="1">
    <citation type="submission" date="2020-11" db="EMBL/GenBank/DDBJ databases">
        <title>Sequencing the genomes of 1000 actinobacteria strains.</title>
        <authorList>
            <person name="Klenk H.-P."/>
        </authorList>
    </citation>
    <scope>NUCLEOTIDE SEQUENCE</scope>
    <source>
        <strain evidence="7">DSM 45356</strain>
    </source>
</reference>
<feature type="transmembrane region" description="Helical" evidence="6">
    <location>
        <begin position="250"/>
        <end position="274"/>
    </location>
</feature>
<evidence type="ECO:0000256" key="1">
    <source>
        <dbReference type="ARBA" id="ARBA00004651"/>
    </source>
</evidence>
<dbReference type="PIRSF" id="PIRSF035875">
    <property type="entry name" value="RNase_BN"/>
    <property type="match status" value="1"/>
</dbReference>
<organism evidence="7 8">
    <name type="scientific">Longispora fulva</name>
    <dbReference type="NCBI Taxonomy" id="619741"/>
    <lineage>
        <taxon>Bacteria</taxon>
        <taxon>Bacillati</taxon>
        <taxon>Actinomycetota</taxon>
        <taxon>Actinomycetes</taxon>
        <taxon>Micromonosporales</taxon>
        <taxon>Micromonosporaceae</taxon>
        <taxon>Longispora</taxon>
    </lineage>
</organism>
<dbReference type="PANTHER" id="PTHR30213:SF1">
    <property type="entry name" value="INNER MEMBRANE PROTEIN YHJD"/>
    <property type="match status" value="1"/>
</dbReference>
<keyword evidence="4 6" id="KW-1133">Transmembrane helix</keyword>
<dbReference type="InterPro" id="IPR017039">
    <property type="entry name" value="Virul_fac_BrkB"/>
</dbReference>
<dbReference type="Proteomes" id="UP000622552">
    <property type="component" value="Unassembled WGS sequence"/>
</dbReference>
<evidence type="ECO:0000256" key="4">
    <source>
        <dbReference type="ARBA" id="ARBA00022989"/>
    </source>
</evidence>
<evidence type="ECO:0000313" key="8">
    <source>
        <dbReference type="Proteomes" id="UP000622552"/>
    </source>
</evidence>
<keyword evidence="8" id="KW-1185">Reference proteome</keyword>
<gene>
    <name evidence="7" type="ORF">IW245_006473</name>
</gene>
<evidence type="ECO:0000256" key="5">
    <source>
        <dbReference type="ARBA" id="ARBA00023136"/>
    </source>
</evidence>
<feature type="transmembrane region" description="Helical" evidence="6">
    <location>
        <begin position="221"/>
        <end position="244"/>
    </location>
</feature>
<evidence type="ECO:0000313" key="7">
    <source>
        <dbReference type="EMBL" id="MBG6140279.1"/>
    </source>
</evidence>
<sequence>MRNPIPVVIDGWNRSVEALRRWSPKFDHFWRTKQRYADVHAGRMAAAISYYGFFACFALALLAFAVLGYVLDNNRDVVFAVENWLRANLPFLEVANVRNAKSAVGITGLVGFLLTGIGWVEAMRASIRAVWLLDQEPGNYFIRRGVDILVLIGLGLLLALSIGFSVGAQAGIAWLRQHVDIGVFDDLLSGAGVVVAVFINWLLAAAMLTGLPRLKMPLGRWLPAGLLVAVGLELLKTVAQFYIMRVNQNPAYTVVAGAVGLLVFLNFFSQLLLWGSSLAATSDRGEVRDLAAGPEQALTDDRG</sequence>
<name>A0A8J7GWQ0_9ACTN</name>
<evidence type="ECO:0000256" key="2">
    <source>
        <dbReference type="ARBA" id="ARBA00022475"/>
    </source>
</evidence>
<evidence type="ECO:0000256" key="6">
    <source>
        <dbReference type="SAM" id="Phobius"/>
    </source>
</evidence>
<dbReference type="EMBL" id="JADOUF010000001">
    <property type="protein sequence ID" value="MBG6140279.1"/>
    <property type="molecule type" value="Genomic_DNA"/>
</dbReference>
<keyword evidence="2" id="KW-1003">Cell membrane</keyword>
<proteinExistence type="predicted"/>
<feature type="transmembrane region" description="Helical" evidence="6">
    <location>
        <begin position="148"/>
        <end position="175"/>
    </location>
</feature>
<feature type="transmembrane region" description="Helical" evidence="6">
    <location>
        <begin position="187"/>
        <end position="209"/>
    </location>
</feature>
<feature type="transmembrane region" description="Helical" evidence="6">
    <location>
        <begin position="50"/>
        <end position="71"/>
    </location>
</feature>
<keyword evidence="5 6" id="KW-0472">Membrane</keyword>
<evidence type="ECO:0000256" key="3">
    <source>
        <dbReference type="ARBA" id="ARBA00022692"/>
    </source>
</evidence>
<dbReference type="PANTHER" id="PTHR30213">
    <property type="entry name" value="INNER MEMBRANE PROTEIN YHJD"/>
    <property type="match status" value="1"/>
</dbReference>
<dbReference type="AlphaFoldDB" id="A0A8J7GWQ0"/>
<protein>
    <submittedName>
        <fullName evidence="7">Membrane protein</fullName>
    </submittedName>
</protein>
<dbReference type="RefSeq" id="WP_197006842.1">
    <property type="nucleotide sequence ID" value="NZ_BONS01000006.1"/>
</dbReference>